<accession>A0A371CNJ3</accession>
<keyword evidence="3" id="KW-1185">Reference proteome</keyword>
<dbReference type="Proteomes" id="UP000256964">
    <property type="component" value="Unassembled WGS sequence"/>
</dbReference>
<dbReference type="STRING" id="139420.A0A371CNJ3"/>
<name>A0A371CNJ3_9APHY</name>
<dbReference type="OrthoDB" id="2748798at2759"/>
<dbReference type="InterPro" id="IPR000210">
    <property type="entry name" value="BTB/POZ_dom"/>
</dbReference>
<evidence type="ECO:0000313" key="2">
    <source>
        <dbReference type="EMBL" id="RDX41841.1"/>
    </source>
</evidence>
<protein>
    <recommendedName>
        <fullName evidence="1">BTB domain-containing protein</fullName>
    </recommendedName>
</protein>
<sequence>MSGQIHDLEAGQHVPIIIPHTAATSPNAIERDQDLWFEDGNIVVVAQRTAFRFHRGALSRHSQIFRDLFTVPQPTLSDAVESIDGCTAIHVSDTPSDFKYLLCAVYDGMSFWMGEKIKEFSILASWVRMGHKYGVDTLLEGSLRQLETIFAADFSAWEAIQDESTPLSKISMRPQDAIEAVNLFRLVGRMHMLLTAFYLCCRLATKELLQGYSRADGTPEKLEVEDLQRCLDARVHLVKYDAHVVVRFFLEEEPENAHCCLWSPRISFLTDELRDTASEFPRILGPNPLSSSWFHRKIGELLDRQALCDSCVEVLRMRHVKLREHVWEELPDIFKLEVPDWPHLHDT</sequence>
<evidence type="ECO:0000313" key="3">
    <source>
        <dbReference type="Proteomes" id="UP000256964"/>
    </source>
</evidence>
<organism evidence="2 3">
    <name type="scientific">Lentinus brumalis</name>
    <dbReference type="NCBI Taxonomy" id="2498619"/>
    <lineage>
        <taxon>Eukaryota</taxon>
        <taxon>Fungi</taxon>
        <taxon>Dikarya</taxon>
        <taxon>Basidiomycota</taxon>
        <taxon>Agaricomycotina</taxon>
        <taxon>Agaricomycetes</taxon>
        <taxon>Polyporales</taxon>
        <taxon>Polyporaceae</taxon>
        <taxon>Lentinus</taxon>
    </lineage>
</organism>
<dbReference type="EMBL" id="KZ857500">
    <property type="protein sequence ID" value="RDX41841.1"/>
    <property type="molecule type" value="Genomic_DNA"/>
</dbReference>
<reference evidence="2 3" key="1">
    <citation type="journal article" date="2018" name="Biotechnol. Biofuels">
        <title>Integrative visual omics of the white-rot fungus Polyporus brumalis exposes the biotechnological potential of its oxidative enzymes for delignifying raw plant biomass.</title>
        <authorList>
            <person name="Miyauchi S."/>
            <person name="Rancon A."/>
            <person name="Drula E."/>
            <person name="Hage H."/>
            <person name="Chaduli D."/>
            <person name="Favel A."/>
            <person name="Grisel S."/>
            <person name="Henrissat B."/>
            <person name="Herpoel-Gimbert I."/>
            <person name="Ruiz-Duenas F.J."/>
            <person name="Chevret D."/>
            <person name="Hainaut M."/>
            <person name="Lin J."/>
            <person name="Wang M."/>
            <person name="Pangilinan J."/>
            <person name="Lipzen A."/>
            <person name="Lesage-Meessen L."/>
            <person name="Navarro D."/>
            <person name="Riley R."/>
            <person name="Grigoriev I.V."/>
            <person name="Zhou S."/>
            <person name="Raouche S."/>
            <person name="Rosso M.N."/>
        </authorList>
    </citation>
    <scope>NUCLEOTIDE SEQUENCE [LARGE SCALE GENOMIC DNA]</scope>
    <source>
        <strain evidence="2 3">BRFM 1820</strain>
    </source>
</reference>
<proteinExistence type="predicted"/>
<dbReference type="AlphaFoldDB" id="A0A371CNJ3"/>
<gene>
    <name evidence="2" type="ORF">OH76DRAFT_1392692</name>
</gene>
<feature type="domain" description="BTB" evidence="1">
    <location>
        <begin position="40"/>
        <end position="108"/>
    </location>
</feature>
<dbReference type="PROSITE" id="PS50097">
    <property type="entry name" value="BTB"/>
    <property type="match status" value="1"/>
</dbReference>
<dbReference type="Pfam" id="PF00651">
    <property type="entry name" value="BTB"/>
    <property type="match status" value="1"/>
</dbReference>
<evidence type="ECO:0000259" key="1">
    <source>
        <dbReference type="PROSITE" id="PS50097"/>
    </source>
</evidence>